<name>A0AAD6Y1Q9_9AGAR</name>
<feature type="non-terminal residue" evidence="1">
    <location>
        <position position="259"/>
    </location>
</feature>
<sequence>VGAWPRPTLYLRSVRAVQLALKPLKKLSAGHRVSLPLTPTHSMAARHSALYTTIAEQVSAYIDVAVTDPMTDWWPPLTLRRDELPMEVLFDYDEPFPLPTGLDSILALSETSDDHRTTMEQVLHDLLHLPKSVVRVPYHIKELRLAYRSRSNLYPFTWDIARPTPLVSNYLLLALAEGVLRRHKNNPRTPPNMMAVSESPSLSTLEIFDPANDIFKYKKNRANENPLPSYIGGKVHARLVEAKAKLNAIGFGNDLSLAA</sequence>
<evidence type="ECO:0000313" key="1">
    <source>
        <dbReference type="EMBL" id="KAJ7192556.1"/>
    </source>
</evidence>
<protein>
    <submittedName>
        <fullName evidence="1">Uncharacterized protein</fullName>
    </submittedName>
</protein>
<evidence type="ECO:0000313" key="2">
    <source>
        <dbReference type="Proteomes" id="UP001219525"/>
    </source>
</evidence>
<reference evidence="1" key="1">
    <citation type="submission" date="2023-03" db="EMBL/GenBank/DDBJ databases">
        <title>Massive genome expansion in bonnet fungi (Mycena s.s.) driven by repeated elements and novel gene families across ecological guilds.</title>
        <authorList>
            <consortium name="Lawrence Berkeley National Laboratory"/>
            <person name="Harder C.B."/>
            <person name="Miyauchi S."/>
            <person name="Viragh M."/>
            <person name="Kuo A."/>
            <person name="Thoen E."/>
            <person name="Andreopoulos B."/>
            <person name="Lu D."/>
            <person name="Skrede I."/>
            <person name="Drula E."/>
            <person name="Henrissat B."/>
            <person name="Morin E."/>
            <person name="Kohler A."/>
            <person name="Barry K."/>
            <person name="LaButti K."/>
            <person name="Morin E."/>
            <person name="Salamov A."/>
            <person name="Lipzen A."/>
            <person name="Mereny Z."/>
            <person name="Hegedus B."/>
            <person name="Baldrian P."/>
            <person name="Stursova M."/>
            <person name="Weitz H."/>
            <person name="Taylor A."/>
            <person name="Grigoriev I.V."/>
            <person name="Nagy L.G."/>
            <person name="Martin F."/>
            <person name="Kauserud H."/>
        </authorList>
    </citation>
    <scope>NUCLEOTIDE SEQUENCE</scope>
    <source>
        <strain evidence="1">9144</strain>
    </source>
</reference>
<accession>A0AAD6Y1Q9</accession>
<keyword evidence="2" id="KW-1185">Reference proteome</keyword>
<organism evidence="1 2">
    <name type="scientific">Mycena pura</name>
    <dbReference type="NCBI Taxonomy" id="153505"/>
    <lineage>
        <taxon>Eukaryota</taxon>
        <taxon>Fungi</taxon>
        <taxon>Dikarya</taxon>
        <taxon>Basidiomycota</taxon>
        <taxon>Agaricomycotina</taxon>
        <taxon>Agaricomycetes</taxon>
        <taxon>Agaricomycetidae</taxon>
        <taxon>Agaricales</taxon>
        <taxon>Marasmiineae</taxon>
        <taxon>Mycenaceae</taxon>
        <taxon>Mycena</taxon>
    </lineage>
</organism>
<comment type="caution">
    <text evidence="1">The sequence shown here is derived from an EMBL/GenBank/DDBJ whole genome shotgun (WGS) entry which is preliminary data.</text>
</comment>
<gene>
    <name evidence="1" type="ORF">GGX14DRAFT_479850</name>
</gene>
<dbReference type="AlphaFoldDB" id="A0AAD6Y1Q9"/>
<proteinExistence type="predicted"/>
<dbReference type="EMBL" id="JARJCW010000118">
    <property type="protein sequence ID" value="KAJ7192556.1"/>
    <property type="molecule type" value="Genomic_DNA"/>
</dbReference>
<dbReference type="Proteomes" id="UP001219525">
    <property type="component" value="Unassembled WGS sequence"/>
</dbReference>